<proteinExistence type="predicted"/>
<dbReference type="Pfam" id="PF00903">
    <property type="entry name" value="Glyoxalase"/>
    <property type="match status" value="1"/>
</dbReference>
<dbReference type="AlphaFoldDB" id="A0A1X7PTD8"/>
<dbReference type="InterPro" id="IPR051785">
    <property type="entry name" value="MMCE/EMCE_epimerase"/>
</dbReference>
<sequence>MMRFHHMGVFVADIDEALRLWVDVLGFTLTHRAFIPDGRKDQPGTRMPAETLDDIFGVEGARSEMALLTSADGAMIELQCPLVPKIERTPPENLRYGHTGIHELGFQVEDIDGWFERIRAAGYQTQTDYVWPWAVTGKSFLFYDQDGNLIQFCEQKGMPSWRP</sequence>
<dbReference type="RefSeq" id="WP_210191386.1">
    <property type="nucleotide sequence ID" value="NZ_FXBL01000004.1"/>
</dbReference>
<protein>
    <submittedName>
        <fullName evidence="3">Catechol 2,3-dioxygenase</fullName>
    </submittedName>
</protein>
<dbReference type="GO" id="GO:0046491">
    <property type="term" value="P:L-methylmalonyl-CoA metabolic process"/>
    <property type="evidence" value="ECO:0007669"/>
    <property type="project" value="TreeGrafter"/>
</dbReference>
<dbReference type="GO" id="GO:0004493">
    <property type="term" value="F:methylmalonyl-CoA epimerase activity"/>
    <property type="evidence" value="ECO:0007669"/>
    <property type="project" value="TreeGrafter"/>
</dbReference>
<accession>A0A1X7PTD8</accession>
<evidence type="ECO:0000256" key="1">
    <source>
        <dbReference type="ARBA" id="ARBA00022723"/>
    </source>
</evidence>
<dbReference type="GO" id="GO:0046872">
    <property type="term" value="F:metal ion binding"/>
    <property type="evidence" value="ECO:0007669"/>
    <property type="project" value="UniProtKB-KW"/>
</dbReference>
<evidence type="ECO:0000259" key="2">
    <source>
        <dbReference type="PROSITE" id="PS51819"/>
    </source>
</evidence>
<dbReference type="InterPro" id="IPR037523">
    <property type="entry name" value="VOC_core"/>
</dbReference>
<keyword evidence="1" id="KW-0479">Metal-binding</keyword>
<dbReference type="PANTHER" id="PTHR43048">
    <property type="entry name" value="METHYLMALONYL-COA EPIMERASE"/>
    <property type="match status" value="1"/>
</dbReference>
<dbReference type="Gene3D" id="3.10.180.10">
    <property type="entry name" value="2,3-Dihydroxybiphenyl 1,2-Dioxygenase, domain 1"/>
    <property type="match status" value="1"/>
</dbReference>
<feature type="domain" description="VOC" evidence="2">
    <location>
        <begin position="3"/>
        <end position="155"/>
    </location>
</feature>
<keyword evidence="4" id="KW-1185">Reference proteome</keyword>
<keyword evidence="3" id="KW-0223">Dioxygenase</keyword>
<dbReference type="InterPro" id="IPR004360">
    <property type="entry name" value="Glyas_Fos-R_dOase_dom"/>
</dbReference>
<dbReference type="PROSITE" id="PS51819">
    <property type="entry name" value="VOC"/>
    <property type="match status" value="1"/>
</dbReference>
<dbReference type="EMBL" id="FXBL01000004">
    <property type="protein sequence ID" value="SMH54556.1"/>
    <property type="molecule type" value="Genomic_DNA"/>
</dbReference>
<dbReference type="SUPFAM" id="SSF54593">
    <property type="entry name" value="Glyoxalase/Bleomycin resistance protein/Dihydroxybiphenyl dioxygenase"/>
    <property type="match status" value="1"/>
</dbReference>
<dbReference type="PANTHER" id="PTHR43048:SF3">
    <property type="entry name" value="METHYLMALONYL-COA EPIMERASE, MITOCHONDRIAL"/>
    <property type="match status" value="1"/>
</dbReference>
<dbReference type="InterPro" id="IPR029068">
    <property type="entry name" value="Glyas_Bleomycin-R_OHBP_Dase"/>
</dbReference>
<reference evidence="3 4" key="1">
    <citation type="submission" date="2017-04" db="EMBL/GenBank/DDBJ databases">
        <authorList>
            <person name="Afonso C.L."/>
            <person name="Miller P.J."/>
            <person name="Scott M.A."/>
            <person name="Spackman E."/>
            <person name="Goraichik I."/>
            <person name="Dimitrov K.M."/>
            <person name="Suarez D.L."/>
            <person name="Swayne D.E."/>
        </authorList>
    </citation>
    <scope>NUCLEOTIDE SEQUENCE [LARGE SCALE GENOMIC DNA]</scope>
    <source>
        <strain evidence="3 4">B5P</strain>
    </source>
</reference>
<organism evidence="3 4">
    <name type="scientific">Mesorhizobium australicum</name>
    <dbReference type="NCBI Taxonomy" id="536018"/>
    <lineage>
        <taxon>Bacteria</taxon>
        <taxon>Pseudomonadati</taxon>
        <taxon>Pseudomonadota</taxon>
        <taxon>Alphaproteobacteria</taxon>
        <taxon>Hyphomicrobiales</taxon>
        <taxon>Phyllobacteriaceae</taxon>
        <taxon>Mesorhizobium</taxon>
    </lineage>
</organism>
<name>A0A1X7PTD8_9HYPH</name>
<evidence type="ECO:0000313" key="4">
    <source>
        <dbReference type="Proteomes" id="UP000193083"/>
    </source>
</evidence>
<evidence type="ECO:0000313" key="3">
    <source>
        <dbReference type="EMBL" id="SMH54556.1"/>
    </source>
</evidence>
<dbReference type="GO" id="GO:0051213">
    <property type="term" value="F:dioxygenase activity"/>
    <property type="evidence" value="ECO:0007669"/>
    <property type="project" value="UniProtKB-KW"/>
</dbReference>
<keyword evidence="3" id="KW-0560">Oxidoreductase</keyword>
<gene>
    <name evidence="3" type="ORF">SAMN02982922_5113</name>
</gene>
<dbReference type="Proteomes" id="UP000193083">
    <property type="component" value="Unassembled WGS sequence"/>
</dbReference>